<evidence type="ECO:0000313" key="3">
    <source>
        <dbReference type="Proteomes" id="UP000015523"/>
    </source>
</evidence>
<dbReference type="STRING" id="1346791.M529_09740"/>
<protein>
    <submittedName>
        <fullName evidence="2">Uncharacterized protein</fullName>
    </submittedName>
</protein>
<evidence type="ECO:0000256" key="1">
    <source>
        <dbReference type="SAM" id="Phobius"/>
    </source>
</evidence>
<dbReference type="EMBL" id="AUWY01000071">
    <property type="protein sequence ID" value="EQB32517.1"/>
    <property type="molecule type" value="Genomic_DNA"/>
</dbReference>
<keyword evidence="3" id="KW-1185">Reference proteome</keyword>
<dbReference type="AlphaFoldDB" id="T0J6P8"/>
<evidence type="ECO:0000313" key="2">
    <source>
        <dbReference type="EMBL" id="EQB32517.1"/>
    </source>
</evidence>
<organism evidence="2 3">
    <name type="scientific">Sphingobium ummariense RL-3</name>
    <dbReference type="NCBI Taxonomy" id="1346791"/>
    <lineage>
        <taxon>Bacteria</taxon>
        <taxon>Pseudomonadati</taxon>
        <taxon>Pseudomonadota</taxon>
        <taxon>Alphaproteobacteria</taxon>
        <taxon>Sphingomonadales</taxon>
        <taxon>Sphingomonadaceae</taxon>
        <taxon>Sphingobium</taxon>
    </lineage>
</organism>
<comment type="caution">
    <text evidence="2">The sequence shown here is derived from an EMBL/GenBank/DDBJ whole genome shotgun (WGS) entry which is preliminary data.</text>
</comment>
<keyword evidence="1" id="KW-1133">Transmembrane helix</keyword>
<dbReference type="Proteomes" id="UP000015523">
    <property type="component" value="Unassembled WGS sequence"/>
</dbReference>
<gene>
    <name evidence="2" type="ORF">M529_09740</name>
</gene>
<name>T0J6P8_9SPHN</name>
<feature type="transmembrane region" description="Helical" evidence="1">
    <location>
        <begin position="12"/>
        <end position="31"/>
    </location>
</feature>
<sequence length="32" mass="3594">MSDPNKPDYSFLPFAFMVMIIGLVMMAINWGG</sequence>
<accession>T0J6P8</accession>
<keyword evidence="1" id="KW-0472">Membrane</keyword>
<proteinExistence type="predicted"/>
<reference evidence="2 3" key="1">
    <citation type="journal article" date="2013" name="Genome Announc.">
        <title>Draft Genome Sequence of Sphingobium ummariense Strain RL-3, a Hexachlorocyclohexane-Degrading Bacterium.</title>
        <authorList>
            <person name="Kohli P."/>
            <person name="Dua A."/>
            <person name="Sangwan N."/>
            <person name="Oldach P."/>
            <person name="Khurana J.P."/>
            <person name="Lal R."/>
        </authorList>
    </citation>
    <scope>NUCLEOTIDE SEQUENCE [LARGE SCALE GENOMIC DNA]</scope>
    <source>
        <strain evidence="2 3">RL-3</strain>
    </source>
</reference>
<keyword evidence="1" id="KW-0812">Transmembrane</keyword>